<evidence type="ECO:0000259" key="2">
    <source>
        <dbReference type="SMART" id="SM00858"/>
    </source>
</evidence>
<evidence type="ECO:0000313" key="4">
    <source>
        <dbReference type="Proteomes" id="UP000318380"/>
    </source>
</evidence>
<dbReference type="InterPro" id="IPR013974">
    <property type="entry name" value="SAF"/>
</dbReference>
<sequence>MKRSDSFLRTVVRAARWHRRLLSGVAAAAAVYFALGALAPPQAPTVAVLAAARDLPGGTKPTPADVRTIRLPPAVVPTGALRPGTTTTDRILANPVRAGEPLTDARFLTPTALPPGLVAYPLRLEDPALAPLLHPGDHLNLYAATSTSTDTATQVASGVRVLALPAPTARTTATGTLVVLAATPATVARLAQASTNSRITAALAPDTS</sequence>
<dbReference type="RefSeq" id="WP_145801914.1">
    <property type="nucleotide sequence ID" value="NZ_VIVK01000001.1"/>
</dbReference>
<dbReference type="AlphaFoldDB" id="A0A561BJY7"/>
<dbReference type="Proteomes" id="UP000318380">
    <property type="component" value="Unassembled WGS sequence"/>
</dbReference>
<dbReference type="InterPro" id="IPR031571">
    <property type="entry name" value="RcpC_dom"/>
</dbReference>
<dbReference type="EMBL" id="VIVK01000001">
    <property type="protein sequence ID" value="TWD79092.1"/>
    <property type="molecule type" value="Genomic_DNA"/>
</dbReference>
<dbReference type="Pfam" id="PF16976">
    <property type="entry name" value="RcpC"/>
    <property type="match status" value="1"/>
</dbReference>
<dbReference type="NCBIfam" id="TIGR03177">
    <property type="entry name" value="pilus_cpaB"/>
    <property type="match status" value="1"/>
</dbReference>
<feature type="domain" description="SAF" evidence="2">
    <location>
        <begin position="46"/>
        <end position="108"/>
    </location>
</feature>
<gene>
    <name evidence="3" type="ORF">FB561_0145</name>
</gene>
<feature type="transmembrane region" description="Helical" evidence="1">
    <location>
        <begin position="21"/>
        <end position="39"/>
    </location>
</feature>
<organism evidence="3 4">
    <name type="scientific">Kribbella amoyensis</name>
    <dbReference type="NCBI Taxonomy" id="996641"/>
    <lineage>
        <taxon>Bacteria</taxon>
        <taxon>Bacillati</taxon>
        <taxon>Actinomycetota</taxon>
        <taxon>Actinomycetes</taxon>
        <taxon>Propionibacteriales</taxon>
        <taxon>Kribbellaceae</taxon>
        <taxon>Kribbella</taxon>
    </lineage>
</organism>
<dbReference type="SMART" id="SM00858">
    <property type="entry name" value="SAF"/>
    <property type="match status" value="1"/>
</dbReference>
<keyword evidence="1" id="KW-0812">Transmembrane</keyword>
<accession>A0A561BJY7</accession>
<dbReference type="Pfam" id="PF08666">
    <property type="entry name" value="SAF"/>
    <property type="match status" value="1"/>
</dbReference>
<dbReference type="InterPro" id="IPR017592">
    <property type="entry name" value="Pilus_assmbl_Flp-typ_CpaB"/>
</dbReference>
<protein>
    <submittedName>
        <fullName evidence="3">Flp pilus assembly protein CpaB</fullName>
    </submittedName>
</protein>
<name>A0A561BJY7_9ACTN</name>
<evidence type="ECO:0000256" key="1">
    <source>
        <dbReference type="SAM" id="Phobius"/>
    </source>
</evidence>
<keyword evidence="4" id="KW-1185">Reference proteome</keyword>
<evidence type="ECO:0000313" key="3">
    <source>
        <dbReference type="EMBL" id="TWD79092.1"/>
    </source>
</evidence>
<reference evidence="3 4" key="1">
    <citation type="submission" date="2019-06" db="EMBL/GenBank/DDBJ databases">
        <title>Sequencing the genomes of 1000 actinobacteria strains.</title>
        <authorList>
            <person name="Klenk H.-P."/>
        </authorList>
    </citation>
    <scope>NUCLEOTIDE SEQUENCE [LARGE SCALE GENOMIC DNA]</scope>
    <source>
        <strain evidence="3 4">DSM 24683</strain>
    </source>
</reference>
<comment type="caution">
    <text evidence="3">The sequence shown here is derived from an EMBL/GenBank/DDBJ whole genome shotgun (WGS) entry which is preliminary data.</text>
</comment>
<dbReference type="OrthoDB" id="4808509at2"/>
<dbReference type="CDD" id="cd11614">
    <property type="entry name" value="SAF_CpaB_FlgA_like"/>
    <property type="match status" value="1"/>
</dbReference>
<keyword evidence="1" id="KW-1133">Transmembrane helix</keyword>
<keyword evidence="1" id="KW-0472">Membrane</keyword>
<proteinExistence type="predicted"/>